<dbReference type="RefSeq" id="WP_101714159.1">
    <property type="nucleotide sequence ID" value="NZ_CP026100.1"/>
</dbReference>
<dbReference type="KEGG" id="cfh:C1707_04565"/>
<dbReference type="EMBL" id="CP026100">
    <property type="protein sequence ID" value="AYV45581.1"/>
    <property type="molecule type" value="Genomic_DNA"/>
</dbReference>
<name>A0A2N5CR16_9CAUL</name>
<proteinExistence type="predicted"/>
<feature type="domain" description="Response regulatory" evidence="2">
    <location>
        <begin position="9"/>
        <end position="119"/>
    </location>
</feature>
<evidence type="ECO:0000313" key="3">
    <source>
        <dbReference type="EMBL" id="AYV45581.1"/>
    </source>
</evidence>
<dbReference type="AlphaFoldDB" id="A0A2N5CR16"/>
<protein>
    <submittedName>
        <fullName evidence="4">Response regulator</fullName>
    </submittedName>
</protein>
<keyword evidence="6" id="KW-1185">Reference proteome</keyword>
<dbReference type="Pfam" id="PF00072">
    <property type="entry name" value="Response_reg"/>
    <property type="match status" value="1"/>
</dbReference>
<reference evidence="3 6" key="2">
    <citation type="submission" date="2018-01" db="EMBL/GenBank/DDBJ databases">
        <title>Complete genome sequence of Caulobacter flavus RHGG3.</title>
        <authorList>
            <person name="Yang E."/>
        </authorList>
    </citation>
    <scope>NUCLEOTIDE SEQUENCE [LARGE SCALE GENOMIC DNA]</scope>
    <source>
        <strain evidence="3 6">RHGG3</strain>
    </source>
</reference>
<keyword evidence="1" id="KW-0597">Phosphoprotein</keyword>
<evidence type="ECO:0000313" key="4">
    <source>
        <dbReference type="EMBL" id="PLR10621.1"/>
    </source>
</evidence>
<sequence length="123" mass="13151">MAAPIAGRSVLLVEDDFLQAHSTAKLLNDAGAEVLGPFAQVGEAMQAVTHRVVDCAVLDIDLGRGLDFEPLRWILARAMPVILVTGYGKQVLPPDLTHVPLVEKPYPVPVLIEEIARACTGST</sequence>
<reference evidence="4 5" key="1">
    <citation type="submission" date="2017-12" db="EMBL/GenBank/DDBJ databases">
        <title>The genome sequence of Caulobacter flavus CGMCC1 15093.</title>
        <authorList>
            <person name="Gao J."/>
            <person name="Mao X."/>
            <person name="Sun J."/>
        </authorList>
    </citation>
    <scope>NUCLEOTIDE SEQUENCE [LARGE SCALE GENOMIC DNA]</scope>
    <source>
        <strain evidence="4 5">CGMCC1 15093</strain>
    </source>
</reference>
<dbReference type="OrthoDB" id="582170at2"/>
<evidence type="ECO:0000259" key="2">
    <source>
        <dbReference type="PROSITE" id="PS50110"/>
    </source>
</evidence>
<dbReference type="Gene3D" id="3.40.50.2300">
    <property type="match status" value="1"/>
</dbReference>
<evidence type="ECO:0000313" key="6">
    <source>
        <dbReference type="Proteomes" id="UP000281192"/>
    </source>
</evidence>
<dbReference type="GO" id="GO:0000160">
    <property type="term" value="P:phosphorelay signal transduction system"/>
    <property type="evidence" value="ECO:0007669"/>
    <property type="project" value="InterPro"/>
</dbReference>
<evidence type="ECO:0000256" key="1">
    <source>
        <dbReference type="PROSITE-ProRule" id="PRU00169"/>
    </source>
</evidence>
<dbReference type="Proteomes" id="UP000281192">
    <property type="component" value="Chromosome"/>
</dbReference>
<dbReference type="Proteomes" id="UP000234483">
    <property type="component" value="Unassembled WGS sequence"/>
</dbReference>
<accession>A0A2N5CR16</accession>
<dbReference type="PROSITE" id="PS50110">
    <property type="entry name" value="RESPONSE_REGULATORY"/>
    <property type="match status" value="1"/>
</dbReference>
<gene>
    <name evidence="3" type="ORF">C1707_04565</name>
    <name evidence="4" type="ORF">CFHF_16860</name>
</gene>
<dbReference type="SMART" id="SM00448">
    <property type="entry name" value="REC"/>
    <property type="match status" value="1"/>
</dbReference>
<organism evidence="4 5">
    <name type="scientific">Caulobacter flavus</name>
    <dbReference type="NCBI Taxonomy" id="1679497"/>
    <lineage>
        <taxon>Bacteria</taxon>
        <taxon>Pseudomonadati</taxon>
        <taxon>Pseudomonadota</taxon>
        <taxon>Alphaproteobacteria</taxon>
        <taxon>Caulobacterales</taxon>
        <taxon>Caulobacteraceae</taxon>
        <taxon>Caulobacter</taxon>
    </lineage>
</organism>
<dbReference type="SUPFAM" id="SSF52172">
    <property type="entry name" value="CheY-like"/>
    <property type="match status" value="1"/>
</dbReference>
<dbReference type="EMBL" id="PJRQ01000037">
    <property type="protein sequence ID" value="PLR10621.1"/>
    <property type="molecule type" value="Genomic_DNA"/>
</dbReference>
<dbReference type="InterPro" id="IPR011006">
    <property type="entry name" value="CheY-like_superfamily"/>
</dbReference>
<dbReference type="InterPro" id="IPR001789">
    <property type="entry name" value="Sig_transdc_resp-reg_receiver"/>
</dbReference>
<evidence type="ECO:0000313" key="5">
    <source>
        <dbReference type="Proteomes" id="UP000234483"/>
    </source>
</evidence>
<feature type="modified residue" description="4-aspartylphosphate" evidence="1">
    <location>
        <position position="59"/>
    </location>
</feature>